<dbReference type="PANTHER" id="PTHR23028:SF53">
    <property type="entry name" value="ACYL_TRANSF_3 DOMAIN-CONTAINING PROTEIN"/>
    <property type="match status" value="1"/>
</dbReference>
<dbReference type="Proteomes" id="UP000254711">
    <property type="component" value="Unassembled WGS sequence"/>
</dbReference>
<feature type="transmembrane region" description="Helical" evidence="1">
    <location>
        <begin position="251"/>
        <end position="272"/>
    </location>
</feature>
<dbReference type="GO" id="GO:0016747">
    <property type="term" value="F:acyltransferase activity, transferring groups other than amino-acyl groups"/>
    <property type="evidence" value="ECO:0007669"/>
    <property type="project" value="InterPro"/>
</dbReference>
<feature type="transmembrane region" description="Helical" evidence="1">
    <location>
        <begin position="278"/>
        <end position="296"/>
    </location>
</feature>
<name>A0A370KCX6_9GAMM</name>
<keyword evidence="1" id="KW-1133">Transmembrane helix</keyword>
<keyword evidence="1" id="KW-0472">Membrane</keyword>
<evidence type="ECO:0000313" key="3">
    <source>
        <dbReference type="EMBL" id="RDJ00288.1"/>
    </source>
</evidence>
<keyword evidence="1" id="KW-0812">Transmembrane</keyword>
<dbReference type="Pfam" id="PF01757">
    <property type="entry name" value="Acyl_transf_3"/>
    <property type="match status" value="1"/>
</dbReference>
<dbReference type="GO" id="GO:0016020">
    <property type="term" value="C:membrane"/>
    <property type="evidence" value="ECO:0007669"/>
    <property type="project" value="TreeGrafter"/>
</dbReference>
<evidence type="ECO:0000256" key="1">
    <source>
        <dbReference type="SAM" id="Phobius"/>
    </source>
</evidence>
<keyword evidence="3" id="KW-0012">Acyltransferase</keyword>
<feature type="domain" description="Acyltransferase 3" evidence="2">
    <location>
        <begin position="20"/>
        <end position="358"/>
    </location>
</feature>
<reference evidence="3 4" key="1">
    <citation type="submission" date="2018-07" db="EMBL/GenBank/DDBJ databases">
        <title>Dyella solisilvae sp. nov., isolated from the pine and broad-leaved mixed forest soil.</title>
        <authorList>
            <person name="Gao Z."/>
            <person name="Qiu L."/>
        </authorList>
    </citation>
    <scope>NUCLEOTIDE SEQUENCE [LARGE SCALE GENOMIC DNA]</scope>
    <source>
        <strain evidence="3 4">DHG54</strain>
    </source>
</reference>
<sequence>MPCQGAAMENGSGNASGRNTGIDLLRGLSILLVVLHHLGLRIPLRKTALADVLPKGLLSALNYNGYEAVFIFFVISGFLITSNVLRRDRSLAGIDLRGFYARRFSRIAPCLLLLVGVLSVLHLSGVQDYVIKREGQSLPGAVFAALGFYLNRYEGITGYLPGNWDVLWSLSIEEVFYLGFPVVCLLTRRAAVLAPVLIVLALSLPVTRSALEGNEIWQEKAYLPGMAAIATGVLGALLAARWPVVARRTTLLLACLGAVGMCWVMFDGAGVWGLLRNGYMLVLTGAALCLVLASQWSRGSRPLPGFGWLRSWGRLSYEIYLTHMFVVFAVVRLYKAAGGDAALGFLWYLPALPLCWLLGRVVERSISVPAERWLRGQMLSSAAVSAALSEQALPCGRVYEKNT</sequence>
<dbReference type="AlphaFoldDB" id="A0A370KCX6"/>
<feature type="transmembrane region" description="Helical" evidence="1">
    <location>
        <begin position="221"/>
        <end position="239"/>
    </location>
</feature>
<dbReference type="InterPro" id="IPR050879">
    <property type="entry name" value="Acyltransferase_3"/>
</dbReference>
<protein>
    <submittedName>
        <fullName evidence="3">Acyltransferase</fullName>
    </submittedName>
</protein>
<dbReference type="PANTHER" id="PTHR23028">
    <property type="entry name" value="ACETYLTRANSFERASE"/>
    <property type="match status" value="1"/>
</dbReference>
<feature type="transmembrane region" description="Helical" evidence="1">
    <location>
        <begin position="24"/>
        <end position="44"/>
    </location>
</feature>
<organism evidence="3 4">
    <name type="scientific">Dyella solisilvae</name>
    <dbReference type="NCBI Taxonomy" id="1920168"/>
    <lineage>
        <taxon>Bacteria</taxon>
        <taxon>Pseudomonadati</taxon>
        <taxon>Pseudomonadota</taxon>
        <taxon>Gammaproteobacteria</taxon>
        <taxon>Lysobacterales</taxon>
        <taxon>Rhodanobacteraceae</taxon>
        <taxon>Dyella</taxon>
    </lineage>
</organism>
<keyword evidence="3" id="KW-0808">Transferase</keyword>
<feature type="transmembrane region" description="Helical" evidence="1">
    <location>
        <begin position="341"/>
        <end position="359"/>
    </location>
</feature>
<dbReference type="OrthoDB" id="9767863at2"/>
<evidence type="ECO:0000313" key="4">
    <source>
        <dbReference type="Proteomes" id="UP000254711"/>
    </source>
</evidence>
<feature type="transmembrane region" description="Helical" evidence="1">
    <location>
        <begin position="175"/>
        <end position="201"/>
    </location>
</feature>
<feature type="transmembrane region" description="Helical" evidence="1">
    <location>
        <begin position="317"/>
        <end position="335"/>
    </location>
</feature>
<accession>A0A370KCX6</accession>
<feature type="transmembrane region" description="Helical" evidence="1">
    <location>
        <begin position="106"/>
        <end position="125"/>
    </location>
</feature>
<feature type="transmembrane region" description="Helical" evidence="1">
    <location>
        <begin position="64"/>
        <end position="85"/>
    </location>
</feature>
<comment type="caution">
    <text evidence="3">The sequence shown here is derived from an EMBL/GenBank/DDBJ whole genome shotgun (WGS) entry which is preliminary data.</text>
</comment>
<dbReference type="EMBL" id="QQSY01000001">
    <property type="protein sequence ID" value="RDJ00288.1"/>
    <property type="molecule type" value="Genomic_DNA"/>
</dbReference>
<evidence type="ECO:0000259" key="2">
    <source>
        <dbReference type="Pfam" id="PF01757"/>
    </source>
</evidence>
<proteinExistence type="predicted"/>
<gene>
    <name evidence="3" type="ORF">DVT68_05645</name>
</gene>
<keyword evidence="4" id="KW-1185">Reference proteome</keyword>
<dbReference type="InterPro" id="IPR002656">
    <property type="entry name" value="Acyl_transf_3_dom"/>
</dbReference>
<dbReference type="GO" id="GO:0000271">
    <property type="term" value="P:polysaccharide biosynthetic process"/>
    <property type="evidence" value="ECO:0007669"/>
    <property type="project" value="TreeGrafter"/>
</dbReference>